<name>A0A6N8FQA4_9CHRO</name>
<keyword evidence="3 6" id="KW-0812">Transmembrane</keyword>
<dbReference type="GO" id="GO:0005886">
    <property type="term" value="C:plasma membrane"/>
    <property type="evidence" value="ECO:0007669"/>
    <property type="project" value="UniProtKB-SubCell"/>
</dbReference>
<dbReference type="PANTHER" id="PTHR36115:SF4">
    <property type="entry name" value="MEMBRANE PROTEIN"/>
    <property type="match status" value="1"/>
</dbReference>
<dbReference type="InterPro" id="IPR051791">
    <property type="entry name" value="Pra-immunoreactive"/>
</dbReference>
<feature type="transmembrane region" description="Helical" evidence="6">
    <location>
        <begin position="98"/>
        <end position="115"/>
    </location>
</feature>
<gene>
    <name evidence="8" type="ORF">BWI75_01245</name>
</gene>
<dbReference type="Pfam" id="PF06271">
    <property type="entry name" value="RDD"/>
    <property type="match status" value="1"/>
</dbReference>
<dbReference type="Proteomes" id="UP000441797">
    <property type="component" value="Unassembled WGS sequence"/>
</dbReference>
<dbReference type="AlphaFoldDB" id="A0A6N8FQA4"/>
<accession>A0A6N8FQA4</accession>
<feature type="domain" description="RDD" evidence="7">
    <location>
        <begin position="3"/>
        <end position="130"/>
    </location>
</feature>
<comment type="subcellular location">
    <subcellularLocation>
        <location evidence="1">Cell membrane</location>
        <topology evidence="1">Multi-pass membrane protein</topology>
    </subcellularLocation>
</comment>
<dbReference type="RefSeq" id="WP_105218448.1">
    <property type="nucleotide sequence ID" value="NZ_CAWNSU010000115.1"/>
</dbReference>
<keyword evidence="5 6" id="KW-0472">Membrane</keyword>
<dbReference type="PANTHER" id="PTHR36115">
    <property type="entry name" value="PROLINE-RICH ANTIGEN HOMOLOG-RELATED"/>
    <property type="match status" value="1"/>
</dbReference>
<reference evidence="8 9" key="1">
    <citation type="journal article" date="2019" name="Front. Microbiol.">
        <title>Genomic Features for Desiccation Tolerance and Sugar Biosynthesis in the Extremophile Gloeocapsopsis sp. UTEX B3054.</title>
        <authorList>
            <person name="Urrejola C."/>
            <person name="Alcorta J."/>
            <person name="Salas L."/>
            <person name="Vasquez M."/>
            <person name="Polz M.F."/>
            <person name="Vicuna R."/>
            <person name="Diez B."/>
        </authorList>
    </citation>
    <scope>NUCLEOTIDE SEQUENCE [LARGE SCALE GENOMIC DNA]</scope>
    <source>
        <strain evidence="8 9">1H9</strain>
    </source>
</reference>
<sequence length="138" mass="15883">MDYANFWYRVTARLIDTIIIQIIYSIATEFILLFSDNIQEVITHLNLLLILGILFGWLYYSLMESSAKQATIGKMMLGIYVTDLQGKRISFSRATGRYFSNYISALTFGIGYLMVNFTKKKQALHDIMAGCLIVKERK</sequence>
<comment type="caution">
    <text evidence="8">The sequence shown here is derived from an EMBL/GenBank/DDBJ whole genome shotgun (WGS) entry which is preliminary data.</text>
</comment>
<evidence type="ECO:0000313" key="8">
    <source>
        <dbReference type="EMBL" id="MUL35024.1"/>
    </source>
</evidence>
<evidence type="ECO:0000313" key="9">
    <source>
        <dbReference type="Proteomes" id="UP000441797"/>
    </source>
</evidence>
<dbReference type="InterPro" id="IPR010432">
    <property type="entry name" value="RDD"/>
</dbReference>
<evidence type="ECO:0000256" key="6">
    <source>
        <dbReference type="SAM" id="Phobius"/>
    </source>
</evidence>
<evidence type="ECO:0000256" key="3">
    <source>
        <dbReference type="ARBA" id="ARBA00022692"/>
    </source>
</evidence>
<organism evidence="8 9">
    <name type="scientific">Gloeocapsopsis dulcis AAB1 = 1H9</name>
    <dbReference type="NCBI Taxonomy" id="1433147"/>
    <lineage>
        <taxon>Bacteria</taxon>
        <taxon>Bacillati</taxon>
        <taxon>Cyanobacteriota</taxon>
        <taxon>Cyanophyceae</taxon>
        <taxon>Oscillatoriophycideae</taxon>
        <taxon>Chroococcales</taxon>
        <taxon>Chroococcaceae</taxon>
        <taxon>Gloeocapsopsis</taxon>
        <taxon>Gloeocapsopsis dulcis</taxon>
    </lineage>
</organism>
<keyword evidence="4 6" id="KW-1133">Transmembrane helix</keyword>
<keyword evidence="9" id="KW-1185">Reference proteome</keyword>
<dbReference type="EMBL" id="NAPY01000001">
    <property type="protein sequence ID" value="MUL35024.1"/>
    <property type="molecule type" value="Genomic_DNA"/>
</dbReference>
<evidence type="ECO:0000256" key="4">
    <source>
        <dbReference type="ARBA" id="ARBA00022989"/>
    </source>
</evidence>
<proteinExistence type="predicted"/>
<dbReference type="OrthoDB" id="462801at2"/>
<keyword evidence="2" id="KW-1003">Cell membrane</keyword>
<evidence type="ECO:0000259" key="7">
    <source>
        <dbReference type="Pfam" id="PF06271"/>
    </source>
</evidence>
<protein>
    <recommendedName>
        <fullName evidence="7">RDD domain-containing protein</fullName>
    </recommendedName>
</protein>
<feature type="transmembrane region" description="Helical" evidence="6">
    <location>
        <begin position="41"/>
        <end position="60"/>
    </location>
</feature>
<evidence type="ECO:0000256" key="1">
    <source>
        <dbReference type="ARBA" id="ARBA00004651"/>
    </source>
</evidence>
<evidence type="ECO:0000256" key="2">
    <source>
        <dbReference type="ARBA" id="ARBA00022475"/>
    </source>
</evidence>
<feature type="transmembrane region" description="Helical" evidence="6">
    <location>
        <begin position="12"/>
        <end position="34"/>
    </location>
</feature>
<evidence type="ECO:0000256" key="5">
    <source>
        <dbReference type="ARBA" id="ARBA00023136"/>
    </source>
</evidence>